<dbReference type="Pfam" id="PF02397">
    <property type="entry name" value="Bac_transf"/>
    <property type="match status" value="1"/>
</dbReference>
<feature type="domain" description="Bacterial sugar transferase" evidence="9">
    <location>
        <begin position="300"/>
        <end position="485"/>
    </location>
</feature>
<dbReference type="OrthoDB" id="9808602at2"/>
<dbReference type="GO" id="GO:0016020">
    <property type="term" value="C:membrane"/>
    <property type="evidence" value="ECO:0007669"/>
    <property type="project" value="UniProtKB-SubCell"/>
</dbReference>
<feature type="transmembrane region" description="Helical" evidence="8">
    <location>
        <begin position="65"/>
        <end position="83"/>
    </location>
</feature>
<protein>
    <recommendedName>
        <fullName evidence="9">Bacterial sugar transferase domain-containing protein</fullName>
    </recommendedName>
</protein>
<keyword evidence="5 8" id="KW-1133">Transmembrane helix</keyword>
<evidence type="ECO:0000256" key="2">
    <source>
        <dbReference type="ARBA" id="ARBA00006464"/>
    </source>
</evidence>
<evidence type="ECO:0000256" key="3">
    <source>
        <dbReference type="ARBA" id="ARBA00022679"/>
    </source>
</evidence>
<evidence type="ECO:0000259" key="9">
    <source>
        <dbReference type="Pfam" id="PF02397"/>
    </source>
</evidence>
<evidence type="ECO:0000256" key="7">
    <source>
        <dbReference type="ARBA" id="ARBA00023169"/>
    </source>
</evidence>
<dbReference type="NCBIfam" id="TIGR03025">
    <property type="entry name" value="EPS_sugtrans"/>
    <property type="match status" value="1"/>
</dbReference>
<comment type="subcellular location">
    <subcellularLocation>
        <location evidence="1">Membrane</location>
        <topology evidence="1">Multi-pass membrane protein</topology>
    </subcellularLocation>
</comment>
<feature type="transmembrane region" description="Helical" evidence="8">
    <location>
        <begin position="104"/>
        <end position="125"/>
    </location>
</feature>
<name>A0A163YIC4_9BRAD</name>
<dbReference type="NCBIfam" id="TIGR03023">
    <property type="entry name" value="WcaJ_sugtrans"/>
    <property type="match status" value="1"/>
</dbReference>
<evidence type="ECO:0000256" key="5">
    <source>
        <dbReference type="ARBA" id="ARBA00022989"/>
    </source>
</evidence>
<accession>A0A163YIC4</accession>
<organism evidence="10 11">
    <name type="scientific">Tardiphaga robiniae</name>
    <dbReference type="NCBI Taxonomy" id="943830"/>
    <lineage>
        <taxon>Bacteria</taxon>
        <taxon>Pseudomonadati</taxon>
        <taxon>Pseudomonadota</taxon>
        <taxon>Alphaproteobacteria</taxon>
        <taxon>Hyphomicrobiales</taxon>
        <taxon>Nitrobacteraceae</taxon>
        <taxon>Tardiphaga</taxon>
    </lineage>
</organism>
<dbReference type="RefSeq" id="WP_068734664.1">
    <property type="nucleotide sequence ID" value="NZ_LVYV01000023.1"/>
</dbReference>
<feature type="transmembrane region" description="Helical" evidence="8">
    <location>
        <begin position="26"/>
        <end position="53"/>
    </location>
</feature>
<dbReference type="EMBL" id="LVYV01000023">
    <property type="protein sequence ID" value="KZD22188.1"/>
    <property type="molecule type" value="Genomic_DNA"/>
</dbReference>
<feature type="transmembrane region" description="Helical" evidence="8">
    <location>
        <begin position="131"/>
        <end position="151"/>
    </location>
</feature>
<comment type="similarity">
    <text evidence="2">Belongs to the bacterial sugar transferase family.</text>
</comment>
<dbReference type="STRING" id="943830.A4A58_09010"/>
<keyword evidence="4 8" id="KW-0812">Transmembrane</keyword>
<evidence type="ECO:0000313" key="11">
    <source>
        <dbReference type="Proteomes" id="UP000076574"/>
    </source>
</evidence>
<keyword evidence="6 8" id="KW-0472">Membrane</keyword>
<evidence type="ECO:0000256" key="1">
    <source>
        <dbReference type="ARBA" id="ARBA00004141"/>
    </source>
</evidence>
<keyword evidence="3" id="KW-0808">Transferase</keyword>
<evidence type="ECO:0000256" key="6">
    <source>
        <dbReference type="ARBA" id="ARBA00023136"/>
    </source>
</evidence>
<evidence type="ECO:0000256" key="4">
    <source>
        <dbReference type="ARBA" id="ARBA00022692"/>
    </source>
</evidence>
<dbReference type="InterPro" id="IPR017473">
    <property type="entry name" value="Undecaprenyl-P_gluc_Ptfrase"/>
</dbReference>
<dbReference type="AlphaFoldDB" id="A0A163YIC4"/>
<proteinExistence type="inferred from homology"/>
<keyword evidence="11" id="KW-1185">Reference proteome</keyword>
<dbReference type="Proteomes" id="UP000076574">
    <property type="component" value="Unassembled WGS sequence"/>
</dbReference>
<dbReference type="GO" id="GO:0000271">
    <property type="term" value="P:polysaccharide biosynthetic process"/>
    <property type="evidence" value="ECO:0007669"/>
    <property type="project" value="UniProtKB-KW"/>
</dbReference>
<dbReference type="GO" id="GO:0089702">
    <property type="term" value="F:undecaprenyl-phosphate glucose phosphotransferase activity"/>
    <property type="evidence" value="ECO:0007669"/>
    <property type="project" value="TreeGrafter"/>
</dbReference>
<evidence type="ECO:0000313" key="10">
    <source>
        <dbReference type="EMBL" id="KZD22188.1"/>
    </source>
</evidence>
<dbReference type="InterPro" id="IPR017475">
    <property type="entry name" value="EPS_sugar_tfrase"/>
</dbReference>
<reference evidence="10 11" key="1">
    <citation type="submission" date="2016-03" db="EMBL/GenBank/DDBJ databases">
        <title>Microsymbionts genomes from the relict species Vavilovia formosa (Stev.) Fed.</title>
        <authorList>
            <person name="Kopat V."/>
            <person name="Chirak E."/>
            <person name="Kimeklis A."/>
            <person name="Andronov E."/>
        </authorList>
    </citation>
    <scope>NUCLEOTIDE SEQUENCE [LARGE SCALE GENOMIC DNA]</scope>
    <source>
        <strain evidence="10 11">Vaf07</strain>
    </source>
</reference>
<dbReference type="GO" id="GO:0009242">
    <property type="term" value="P:colanic acid biosynthetic process"/>
    <property type="evidence" value="ECO:0007669"/>
    <property type="project" value="TreeGrafter"/>
</dbReference>
<gene>
    <name evidence="10" type="ORF">A4A58_09010</name>
</gene>
<evidence type="ECO:0000256" key="8">
    <source>
        <dbReference type="SAM" id="Phobius"/>
    </source>
</evidence>
<keyword evidence="7" id="KW-0270">Exopolysaccharide synthesis</keyword>
<feature type="transmembrane region" description="Helical" evidence="8">
    <location>
        <begin position="305"/>
        <end position="326"/>
    </location>
</feature>
<sequence>MASVSEFHGPQLLFKPSHRIPLSYEAWGYALAISDACAIILTGCISVLTYAYFYSHAQLPVFSELRAPLGASFILGALYLASAHARGIYRPSSLLRNGTTLTKILTNWVGVFLFGSLAAFLLKIGDQFSRGALVLYFVTGAVALGIVRYAAGRLLTNALRHGGLKRKRIALIQDSDPHAPLSKTNDIIHSLSQHGYEIVRSYPANDLAGTLGRDSAIARDDLLDLNRDGKLNEIVICAGAMNSTQLTNLMHQLRRIPVSVKFIPHSELYFLLQRPLVDIGAGVAVELQRRPCSTFEQTIKRLIDIAFAGAGLLALWPMMLMIAVLIRLDSPGPVFFAQRRTGFNGRVFRILKFRSMTTADDGNVVQQASRGDARITRIGSWLRSTSIDELPQLINVLRGEMSIVGPRPHAVAHDKTYSNLLDNYALRYRMPPGITGWAQVTGYRGETATTDLMAKRVEQDLWYIENWSLTLDIKIIFRTIYSVMKIRDVY</sequence>
<dbReference type="PANTHER" id="PTHR30576:SF21">
    <property type="entry name" value="UDP-GLUCOSE:UNDECAPRENYL-PHOSPHATE GLUCOSE-1-PHOSPHATE TRANSFERASE"/>
    <property type="match status" value="1"/>
</dbReference>
<dbReference type="InterPro" id="IPR003362">
    <property type="entry name" value="Bact_transf"/>
</dbReference>
<dbReference type="Pfam" id="PF13727">
    <property type="entry name" value="CoA_binding_3"/>
    <property type="match status" value="1"/>
</dbReference>
<comment type="caution">
    <text evidence="10">The sequence shown here is derived from an EMBL/GenBank/DDBJ whole genome shotgun (WGS) entry which is preliminary data.</text>
</comment>
<dbReference type="PANTHER" id="PTHR30576">
    <property type="entry name" value="COLANIC BIOSYNTHESIS UDP-GLUCOSE LIPID CARRIER TRANSFERASE"/>
    <property type="match status" value="1"/>
</dbReference>